<protein>
    <submittedName>
        <fullName evidence="1">Agamous-like MADS-box AGL80</fullName>
    </submittedName>
</protein>
<dbReference type="Proteomes" id="UP000594638">
    <property type="component" value="Unassembled WGS sequence"/>
</dbReference>
<proteinExistence type="predicted"/>
<evidence type="ECO:0000313" key="1">
    <source>
        <dbReference type="EMBL" id="CAA2960341.1"/>
    </source>
</evidence>
<accession>A0A8S0Q4V7</accession>
<dbReference type="AlphaFoldDB" id="A0A8S0Q4V7"/>
<evidence type="ECO:0000313" key="2">
    <source>
        <dbReference type="Proteomes" id="UP000594638"/>
    </source>
</evidence>
<dbReference type="OrthoDB" id="1736289at2759"/>
<comment type="caution">
    <text evidence="1">The sequence shown here is derived from an EMBL/GenBank/DDBJ whole genome shotgun (WGS) entry which is preliminary data.</text>
</comment>
<organism evidence="1 2">
    <name type="scientific">Olea europaea subsp. europaea</name>
    <dbReference type="NCBI Taxonomy" id="158383"/>
    <lineage>
        <taxon>Eukaryota</taxon>
        <taxon>Viridiplantae</taxon>
        <taxon>Streptophyta</taxon>
        <taxon>Embryophyta</taxon>
        <taxon>Tracheophyta</taxon>
        <taxon>Spermatophyta</taxon>
        <taxon>Magnoliopsida</taxon>
        <taxon>eudicotyledons</taxon>
        <taxon>Gunneridae</taxon>
        <taxon>Pentapetalae</taxon>
        <taxon>asterids</taxon>
        <taxon>lamiids</taxon>
        <taxon>Lamiales</taxon>
        <taxon>Oleaceae</taxon>
        <taxon>Oleeae</taxon>
        <taxon>Olea</taxon>
    </lineage>
</organism>
<sequence length="59" mass="6980">MKKFKRMLEMEQSKKMVNQEGFFRQGIAEASERLKKQHKENGEKEITQVMYQCLTGKGL</sequence>
<name>A0A8S0Q4V7_OLEEU</name>
<dbReference type="Gramene" id="OE9A009437T1">
    <property type="protein sequence ID" value="OE9A009437C1"/>
    <property type="gene ID" value="OE9A009437"/>
</dbReference>
<reference evidence="1 2" key="1">
    <citation type="submission" date="2019-12" db="EMBL/GenBank/DDBJ databases">
        <authorList>
            <person name="Alioto T."/>
            <person name="Alioto T."/>
            <person name="Gomez Garrido J."/>
        </authorList>
    </citation>
    <scope>NUCLEOTIDE SEQUENCE [LARGE SCALE GENOMIC DNA]</scope>
</reference>
<dbReference type="EMBL" id="CACTIH010000390">
    <property type="protein sequence ID" value="CAA2960341.1"/>
    <property type="molecule type" value="Genomic_DNA"/>
</dbReference>
<gene>
    <name evidence="1" type="ORF">OLEA9_A009437</name>
</gene>
<keyword evidence="2" id="KW-1185">Reference proteome</keyword>